<dbReference type="RefSeq" id="WP_149425024.1">
    <property type="nucleotide sequence ID" value="NZ_CP022579.1"/>
</dbReference>
<dbReference type="EMBL" id="CP022579">
    <property type="protein sequence ID" value="QEL64423.1"/>
    <property type="molecule type" value="Genomic_DNA"/>
</dbReference>
<dbReference type="KEGG" id="otr:OTERR_09470"/>
<protein>
    <submittedName>
        <fullName evidence="1">Uncharacterized protein</fullName>
    </submittedName>
</protein>
<reference evidence="1 2" key="1">
    <citation type="submission" date="2017-07" db="EMBL/GenBank/DDBJ databases">
        <title>Complete genome sequence of Oryzomicrobium terrae TPP412.</title>
        <authorList>
            <person name="Chiu L.-W."/>
            <person name="Lo K.-J."/>
            <person name="Tsai Y.-M."/>
            <person name="Lin S.-S."/>
            <person name="Kuo C.-H."/>
            <person name="Liu C.-T."/>
        </authorList>
    </citation>
    <scope>NUCLEOTIDE SEQUENCE [LARGE SCALE GENOMIC DNA]</scope>
    <source>
        <strain evidence="1 2">TPP412</strain>
    </source>
</reference>
<accession>A0A5C1E6D3</accession>
<evidence type="ECO:0000313" key="2">
    <source>
        <dbReference type="Proteomes" id="UP000323671"/>
    </source>
</evidence>
<organism evidence="1 2">
    <name type="scientific">Oryzomicrobium terrae</name>
    <dbReference type="NCBI Taxonomy" id="1735038"/>
    <lineage>
        <taxon>Bacteria</taxon>
        <taxon>Pseudomonadati</taxon>
        <taxon>Pseudomonadota</taxon>
        <taxon>Betaproteobacteria</taxon>
        <taxon>Rhodocyclales</taxon>
        <taxon>Rhodocyclaceae</taxon>
        <taxon>Oryzomicrobium</taxon>
    </lineage>
</organism>
<evidence type="ECO:0000313" key="1">
    <source>
        <dbReference type="EMBL" id="QEL64423.1"/>
    </source>
</evidence>
<sequence length="142" mass="15926">MNLLTAAQLGILDDSGAAILTLTEGLEEADFFATRLTREEVVRHLTAMTQTVANIPAEVREHMPEVNWEGWTMLGWELKGQRRDDRGSVWFGVRSLVPATLLWLRLYRQSRPELFEFFAGADAAGLGNLNNPDNPDSDSPRN</sequence>
<dbReference type="AlphaFoldDB" id="A0A5C1E6D3"/>
<keyword evidence="2" id="KW-1185">Reference proteome</keyword>
<name>A0A5C1E6D3_9RHOO</name>
<dbReference type="Proteomes" id="UP000323671">
    <property type="component" value="Chromosome"/>
</dbReference>
<gene>
    <name evidence="1" type="ORF">OTERR_09470</name>
</gene>
<proteinExistence type="predicted"/>